<feature type="transmembrane region" description="Helical" evidence="1">
    <location>
        <begin position="46"/>
        <end position="64"/>
    </location>
</feature>
<dbReference type="PANTHER" id="PTHR35473">
    <property type="entry name" value="1-ACYL-SN-GLYCEROL-3-PHOSPHATE ACYLTRANSFERASE"/>
    <property type="match status" value="1"/>
</dbReference>
<name>A0AAW0LAK5_QUESU</name>
<dbReference type="InterPro" id="IPR021995">
    <property type="entry name" value="DUF3593"/>
</dbReference>
<comment type="caution">
    <text evidence="2">The sequence shown here is derived from an EMBL/GenBank/DDBJ whole genome shotgun (WGS) entry which is preliminary data.</text>
</comment>
<keyword evidence="3" id="KW-1185">Reference proteome</keyword>
<sequence length="102" mass="11907">MVVVVAMSFLQNPIKNLCRKRRESKCYIERLVVDPWAPNIDSQSRAPRLFAFSLFPYLGFLYFITKSKFAPKLTLFGFYFLLASVGAISKFLMPYFFFTLIL</sequence>
<dbReference type="PANTHER" id="PTHR35473:SF3">
    <property type="entry name" value="1-ACYL-SN-GLYCEROL-3-PHOSPHATE ACYLTRANSFERASE"/>
    <property type="match status" value="1"/>
</dbReference>
<keyword evidence="1" id="KW-0472">Membrane</keyword>
<dbReference type="EMBL" id="PKMF04000124">
    <property type="protein sequence ID" value="KAK7848703.1"/>
    <property type="molecule type" value="Genomic_DNA"/>
</dbReference>
<organism evidence="2 3">
    <name type="scientific">Quercus suber</name>
    <name type="common">Cork oak</name>
    <dbReference type="NCBI Taxonomy" id="58331"/>
    <lineage>
        <taxon>Eukaryota</taxon>
        <taxon>Viridiplantae</taxon>
        <taxon>Streptophyta</taxon>
        <taxon>Embryophyta</taxon>
        <taxon>Tracheophyta</taxon>
        <taxon>Spermatophyta</taxon>
        <taxon>Magnoliopsida</taxon>
        <taxon>eudicotyledons</taxon>
        <taxon>Gunneridae</taxon>
        <taxon>Pentapetalae</taxon>
        <taxon>rosids</taxon>
        <taxon>fabids</taxon>
        <taxon>Fagales</taxon>
        <taxon>Fagaceae</taxon>
        <taxon>Quercus</taxon>
    </lineage>
</organism>
<dbReference type="AlphaFoldDB" id="A0AAW0LAK5"/>
<keyword evidence="1" id="KW-0812">Transmembrane</keyword>
<evidence type="ECO:0000313" key="3">
    <source>
        <dbReference type="Proteomes" id="UP000237347"/>
    </source>
</evidence>
<feature type="transmembrane region" description="Helical" evidence="1">
    <location>
        <begin position="76"/>
        <end position="98"/>
    </location>
</feature>
<dbReference type="Pfam" id="PF12159">
    <property type="entry name" value="DUF3593"/>
    <property type="match status" value="1"/>
</dbReference>
<accession>A0AAW0LAK5</accession>
<proteinExistence type="predicted"/>
<reference evidence="2 3" key="1">
    <citation type="journal article" date="2018" name="Sci. Data">
        <title>The draft genome sequence of cork oak.</title>
        <authorList>
            <person name="Ramos A.M."/>
            <person name="Usie A."/>
            <person name="Barbosa P."/>
            <person name="Barros P.M."/>
            <person name="Capote T."/>
            <person name="Chaves I."/>
            <person name="Simoes F."/>
            <person name="Abreu I."/>
            <person name="Carrasquinho I."/>
            <person name="Faro C."/>
            <person name="Guimaraes J.B."/>
            <person name="Mendonca D."/>
            <person name="Nobrega F."/>
            <person name="Rodrigues L."/>
            <person name="Saibo N.J.M."/>
            <person name="Varela M.C."/>
            <person name="Egas C."/>
            <person name="Matos J."/>
            <person name="Miguel C.M."/>
            <person name="Oliveira M.M."/>
            <person name="Ricardo C.P."/>
            <person name="Goncalves S."/>
        </authorList>
    </citation>
    <scope>NUCLEOTIDE SEQUENCE [LARGE SCALE GENOMIC DNA]</scope>
    <source>
        <strain evidence="3">cv. HL8</strain>
    </source>
</reference>
<dbReference type="Proteomes" id="UP000237347">
    <property type="component" value="Unassembled WGS sequence"/>
</dbReference>
<gene>
    <name evidence="2" type="ORF">CFP56_004524</name>
</gene>
<evidence type="ECO:0000256" key="1">
    <source>
        <dbReference type="SAM" id="Phobius"/>
    </source>
</evidence>
<evidence type="ECO:0000313" key="2">
    <source>
        <dbReference type="EMBL" id="KAK7848703.1"/>
    </source>
</evidence>
<protein>
    <submittedName>
        <fullName evidence="2">Uncharacterized protein</fullName>
    </submittedName>
</protein>
<keyword evidence="1" id="KW-1133">Transmembrane helix</keyword>